<dbReference type="EMBL" id="JBBPDW010000065">
    <property type="protein sequence ID" value="KAK7530057.1"/>
    <property type="molecule type" value="Genomic_DNA"/>
</dbReference>
<keyword evidence="4" id="KW-1185">Reference proteome</keyword>
<feature type="domain" description="Phospholipase/carboxylesterase/thioesterase" evidence="2">
    <location>
        <begin position="4"/>
        <end position="162"/>
    </location>
</feature>
<evidence type="ECO:0000313" key="4">
    <source>
        <dbReference type="Proteomes" id="UP001365128"/>
    </source>
</evidence>
<dbReference type="InterPro" id="IPR050565">
    <property type="entry name" value="LYPA1-2/EST-like"/>
</dbReference>
<name>A0ABR1L8Q2_9PEZI</name>
<comment type="caution">
    <text evidence="3">The sequence shown here is derived from an EMBL/GenBank/DDBJ whole genome shotgun (WGS) entry which is preliminary data.</text>
</comment>
<evidence type="ECO:0000313" key="3">
    <source>
        <dbReference type="EMBL" id="KAK7530057.1"/>
    </source>
</evidence>
<dbReference type="Gene3D" id="3.40.50.1820">
    <property type="entry name" value="alpha/beta hydrolase"/>
    <property type="match status" value="1"/>
</dbReference>
<proteinExistence type="inferred from homology"/>
<accession>A0ABR1L8Q2</accession>
<dbReference type="SUPFAM" id="SSF53474">
    <property type="entry name" value="alpha/beta-Hydrolases"/>
    <property type="match status" value="1"/>
</dbReference>
<dbReference type="Proteomes" id="UP001365128">
    <property type="component" value="Unassembled WGS sequence"/>
</dbReference>
<comment type="similarity">
    <text evidence="1">Belongs to the AB hydrolase superfamily. AB hydrolase 2 family.</text>
</comment>
<reference evidence="3 4" key="1">
    <citation type="submission" date="2024-04" db="EMBL/GenBank/DDBJ databases">
        <title>Phyllosticta paracitricarpa is synonymous to the EU quarantine fungus P. citricarpa based on phylogenomic analyses.</title>
        <authorList>
            <consortium name="Lawrence Berkeley National Laboratory"/>
            <person name="Van Ingen-Buijs V.A."/>
            <person name="Van Westerhoven A.C."/>
            <person name="Haridas S."/>
            <person name="Skiadas P."/>
            <person name="Martin F."/>
            <person name="Groenewald J.Z."/>
            <person name="Crous P.W."/>
            <person name="Seidl M.F."/>
        </authorList>
    </citation>
    <scope>NUCLEOTIDE SEQUENCE [LARGE SCALE GENOMIC DNA]</scope>
    <source>
        <strain evidence="3 4">CBS 122670</strain>
    </source>
</reference>
<sequence>MAAHHVLTPSATHSHTVIFLHGRDSTALEFAGEFFESQASDDKTLQEIFPGFKWVFPASATRNSARFGVEMSQWFDIWSLEKPEELKDIQKAGLSESISSVIEVIECEASLIGTEKIILAGISQGCATAIHALLQGERRLGAFVGVCSWLPFQSEIQSIAKNSRTPAEKQNRLRGLFQLQHHSENEGNESNFALETPVLLAHSEDDDVVPIQNGERLSRGLIELGMSVEWHTYKLGGHWINEPQGIDDMVGFLKNSC</sequence>
<evidence type="ECO:0000259" key="2">
    <source>
        <dbReference type="Pfam" id="PF02230"/>
    </source>
</evidence>
<evidence type="ECO:0000256" key="1">
    <source>
        <dbReference type="ARBA" id="ARBA00006499"/>
    </source>
</evidence>
<dbReference type="Pfam" id="PF02230">
    <property type="entry name" value="Abhydrolase_2"/>
    <property type="match status" value="2"/>
</dbReference>
<organism evidence="3 4">
    <name type="scientific">Phyllosticta citricarpa</name>
    <dbReference type="NCBI Taxonomy" id="55181"/>
    <lineage>
        <taxon>Eukaryota</taxon>
        <taxon>Fungi</taxon>
        <taxon>Dikarya</taxon>
        <taxon>Ascomycota</taxon>
        <taxon>Pezizomycotina</taxon>
        <taxon>Dothideomycetes</taxon>
        <taxon>Dothideomycetes incertae sedis</taxon>
        <taxon>Botryosphaeriales</taxon>
        <taxon>Phyllostictaceae</taxon>
        <taxon>Phyllosticta</taxon>
    </lineage>
</organism>
<dbReference type="InterPro" id="IPR003140">
    <property type="entry name" value="PLipase/COase/thioEstase"/>
</dbReference>
<gene>
    <name evidence="3" type="ORF">IWX46DRAFT_407717</name>
</gene>
<dbReference type="PANTHER" id="PTHR10655:SF63">
    <property type="entry name" value="PHOSPHOLIPASE_CARBOXYLESTERASE_THIOESTERASE DOMAIN-CONTAINING PROTEIN"/>
    <property type="match status" value="1"/>
</dbReference>
<dbReference type="InterPro" id="IPR029058">
    <property type="entry name" value="AB_hydrolase_fold"/>
</dbReference>
<protein>
    <submittedName>
        <fullName evidence="3">Phospholipase/carboxylesterase</fullName>
    </submittedName>
</protein>
<dbReference type="PANTHER" id="PTHR10655">
    <property type="entry name" value="LYSOPHOSPHOLIPASE-RELATED"/>
    <property type="match status" value="1"/>
</dbReference>
<feature type="domain" description="Phospholipase/carboxylesterase/thioesterase" evidence="2">
    <location>
        <begin position="182"/>
        <end position="254"/>
    </location>
</feature>